<evidence type="ECO:0008006" key="4">
    <source>
        <dbReference type="Google" id="ProtNLM"/>
    </source>
</evidence>
<evidence type="ECO:0000256" key="1">
    <source>
        <dbReference type="SAM" id="Coils"/>
    </source>
</evidence>
<reference evidence="2 3" key="2">
    <citation type="submission" date="2018-05" db="EMBL/GenBank/DDBJ databases">
        <authorList>
            <person name="Lanie J.A."/>
            <person name="Ng W.-L."/>
            <person name="Kazmierczak K.M."/>
            <person name="Andrzejewski T.M."/>
            <person name="Davidsen T.M."/>
            <person name="Wayne K.J."/>
            <person name="Tettelin H."/>
            <person name="Glass J.I."/>
            <person name="Rusch D."/>
            <person name="Podicherti R."/>
            <person name="Tsui H.-C.T."/>
            <person name="Winkler M.E."/>
        </authorList>
    </citation>
    <scope>NUCLEOTIDE SEQUENCE [LARGE SCALE GENOMIC DNA]</scope>
    <source>
        <strain evidence="2 3">C305</strain>
    </source>
</reference>
<dbReference type="InterPro" id="IPR011990">
    <property type="entry name" value="TPR-like_helical_dom_sf"/>
</dbReference>
<evidence type="ECO:0000313" key="3">
    <source>
        <dbReference type="Proteomes" id="UP000245370"/>
    </source>
</evidence>
<sequence>MKRIKNKRTKLEALVAFFALFLIIGACSTEKNTFVTRTYHSTTAKYNGYFNAKELIRIGLEDYRKNYREDFNEVLPIELMPNEEDVVDFYPVVDTAIAKCQTVISKHSMPTSSKPSKKKTEYARWIDQNWFIIGYANYIRRDYEEALKNFEYIRKFYVDRPSTYTGQLWEAKTYIKMGNLTEATRAIQKLENRTDKVIQANAEKPAKKKKKKLKYVKSKSSDDEIPEIPKDFDFELAKAKAMLALAKKDAALAIEQLRIALEKAPRKEDKARLSFILGQLLENDGNPEARKFYSQSIKKNAPFEMSFNAKINRAVVSDLNDQAMIEELEELAEEERYLEFRDQIYYAMAKVELGRNDRTIAKYDLSKSVFYSLNNPRQKGVSYEKLGDLSFEEKNYIFAQRYYDSSANVIPESYFNYEVIKNKADKLANLVRDIDVIAFEDSVQKIAKMSEKDREQFVKDVIKQIEKEEQERKEREALRAEQMRKLQQTYAEQNQKTGSKWYFSNPKATKEGLEEFRRIWGQRENEDYWRLTRKPERIAFDFAENDSIPQDSLTNKGGDDANLAANELTVEGLMVDIPLTDSLMALSNERLLEALYSSGMIYKEQLDETQMGAVQFQRVIDHDIENEHNVMSAFQLYLINENSSKAGQYESYIVNNYPNSDYANYLRDPDYFIKKKERDALALKDYLRSVTRFEQGLFYPVILKAEKVIEQEPKNVFRKEYFLLKAMAMGQINSDKTSLLPVLEQAITEYPETDVAVRAQELIDLINDGVPAFEQFTVAEAELFSLDSKEFYTLVFLDKSQNSNSSANSVSNFNRDYFSRLRLSTSSQIYDKNTNFVMIKDFKTVGEAKDYIRDFKKTKQHIGNLKDNEILFISRENFKVMLQKLKITEYREFFKNTYN</sequence>
<dbReference type="Gene3D" id="1.25.40.10">
    <property type="entry name" value="Tetratricopeptide repeat domain"/>
    <property type="match status" value="2"/>
</dbReference>
<accession>A0A2U2XCK3</accession>
<dbReference type="RefSeq" id="WP_109359561.1">
    <property type="nucleotide sequence ID" value="NZ_QFRJ01000006.1"/>
</dbReference>
<dbReference type="SUPFAM" id="SSF81901">
    <property type="entry name" value="HCP-like"/>
    <property type="match status" value="1"/>
</dbReference>
<keyword evidence="3" id="KW-1185">Reference proteome</keyword>
<proteinExistence type="predicted"/>
<organism evidence="2 3">
    <name type="scientific">Brumimicrobium oceani</name>
    <dbReference type="NCBI Taxonomy" id="2100725"/>
    <lineage>
        <taxon>Bacteria</taxon>
        <taxon>Pseudomonadati</taxon>
        <taxon>Bacteroidota</taxon>
        <taxon>Flavobacteriia</taxon>
        <taxon>Flavobacteriales</taxon>
        <taxon>Crocinitomicaceae</taxon>
        <taxon>Brumimicrobium</taxon>
    </lineage>
</organism>
<dbReference type="PROSITE" id="PS51257">
    <property type="entry name" value="PROKAR_LIPOPROTEIN"/>
    <property type="match status" value="1"/>
</dbReference>
<reference evidence="2 3" key="1">
    <citation type="submission" date="2018-05" db="EMBL/GenBank/DDBJ databases">
        <title>Brumimicrobium oceani sp. nov., isolated from coastal sediment.</title>
        <authorList>
            <person name="Kou Y."/>
        </authorList>
    </citation>
    <scope>NUCLEOTIDE SEQUENCE [LARGE SCALE GENOMIC DNA]</scope>
    <source>
        <strain evidence="2 3">C305</strain>
    </source>
</reference>
<dbReference type="SUPFAM" id="SSF48452">
    <property type="entry name" value="TPR-like"/>
    <property type="match status" value="1"/>
</dbReference>
<name>A0A2U2XCK3_9FLAO</name>
<dbReference type="AlphaFoldDB" id="A0A2U2XCK3"/>
<dbReference type="EMBL" id="QFRJ01000006">
    <property type="protein sequence ID" value="PWH85480.1"/>
    <property type="molecule type" value="Genomic_DNA"/>
</dbReference>
<comment type="caution">
    <text evidence="2">The sequence shown here is derived from an EMBL/GenBank/DDBJ whole genome shotgun (WGS) entry which is preliminary data.</text>
</comment>
<dbReference type="OrthoDB" id="1522549at2"/>
<feature type="coiled-coil region" evidence="1">
    <location>
        <begin position="458"/>
        <end position="485"/>
    </location>
</feature>
<protein>
    <recommendedName>
        <fullName evidence="4">Gliding motility protein</fullName>
    </recommendedName>
</protein>
<gene>
    <name evidence="2" type="ORF">DIT68_09495</name>
</gene>
<keyword evidence="1" id="KW-0175">Coiled coil</keyword>
<evidence type="ECO:0000313" key="2">
    <source>
        <dbReference type="EMBL" id="PWH85480.1"/>
    </source>
</evidence>
<dbReference type="Proteomes" id="UP000245370">
    <property type="component" value="Unassembled WGS sequence"/>
</dbReference>